<dbReference type="RefSeq" id="WP_050352234.1">
    <property type="nucleotide sequence ID" value="NZ_CP073011.1"/>
</dbReference>
<dbReference type="EMBL" id="LGTO01000007">
    <property type="protein sequence ID" value="KNE19687.1"/>
    <property type="molecule type" value="Genomic_DNA"/>
</dbReference>
<organism evidence="1 2">
    <name type="scientific">Virgibacillus pantothenticus</name>
    <dbReference type="NCBI Taxonomy" id="1473"/>
    <lineage>
        <taxon>Bacteria</taxon>
        <taxon>Bacillati</taxon>
        <taxon>Bacillota</taxon>
        <taxon>Bacilli</taxon>
        <taxon>Bacillales</taxon>
        <taxon>Bacillaceae</taxon>
        <taxon>Virgibacillus</taxon>
    </lineage>
</organism>
<dbReference type="OrthoDB" id="1923434at2"/>
<dbReference type="GeneID" id="66871269"/>
<dbReference type="Proteomes" id="UP000036780">
    <property type="component" value="Unassembled WGS sequence"/>
</dbReference>
<dbReference type="AlphaFoldDB" id="A0A0L0QM64"/>
<evidence type="ECO:0000313" key="1">
    <source>
        <dbReference type="EMBL" id="KNE19687.1"/>
    </source>
</evidence>
<dbReference type="PATRIC" id="fig|1473.5.peg.1571"/>
<protein>
    <submittedName>
        <fullName evidence="1">Uncharacterized protein</fullName>
    </submittedName>
</protein>
<comment type="caution">
    <text evidence="1">The sequence shown here is derived from an EMBL/GenBank/DDBJ whole genome shotgun (WGS) entry which is preliminary data.</text>
</comment>
<proteinExistence type="predicted"/>
<gene>
    <name evidence="1" type="ORF">AFK71_14655</name>
</gene>
<evidence type="ECO:0000313" key="2">
    <source>
        <dbReference type="Proteomes" id="UP000036780"/>
    </source>
</evidence>
<sequence length="67" mass="7479">MYQVKITDLGRNNVTVTEDMEVVNFNNLLSMVLPHLVSSDIHFVVNYGVGYVHAGFRSVGKIEVTPI</sequence>
<accession>A0A0L0QM64</accession>
<name>A0A0L0QM64_VIRPA</name>
<keyword evidence="2" id="KW-1185">Reference proteome</keyword>
<reference evidence="2" key="1">
    <citation type="submission" date="2015-07" db="EMBL/GenBank/DDBJ databases">
        <title>Fjat-10053 dsm26.</title>
        <authorList>
            <person name="Liu B."/>
            <person name="Wang J."/>
            <person name="Zhu Y."/>
            <person name="Liu G."/>
            <person name="Chen Q."/>
            <person name="Chen Z."/>
            <person name="Lan J."/>
            <person name="Che J."/>
            <person name="Ge C."/>
            <person name="Shi H."/>
            <person name="Pan Z."/>
            <person name="Liu X."/>
        </authorList>
    </citation>
    <scope>NUCLEOTIDE SEQUENCE [LARGE SCALE GENOMIC DNA]</scope>
    <source>
        <strain evidence="2">DSM 26</strain>
    </source>
</reference>